<reference evidence="2 3" key="1">
    <citation type="submission" date="2018-08" db="EMBL/GenBank/DDBJ databases">
        <title>Meiothermus cateniformans JCM 15151 genome sequencing project.</title>
        <authorList>
            <person name="Da Costa M.S."/>
            <person name="Albuquerque L."/>
            <person name="Raposo P."/>
            <person name="Froufe H.J.C."/>
            <person name="Barroso C.S."/>
            <person name="Egas C."/>
        </authorList>
    </citation>
    <scope>NUCLEOTIDE SEQUENCE [LARGE SCALE GENOMIC DNA]</scope>
    <source>
        <strain evidence="2 3">JCM 15151</strain>
    </source>
</reference>
<dbReference type="NCBIfam" id="NF003816">
    <property type="entry name" value="PRK05406.1-5"/>
    <property type="match status" value="1"/>
</dbReference>
<dbReference type="PANTHER" id="PTHR30292">
    <property type="entry name" value="UNCHARACTERIZED PROTEIN YBGL-RELATED"/>
    <property type="match status" value="1"/>
</dbReference>
<proteinExistence type="inferred from homology"/>
<comment type="catalytic activity">
    <reaction evidence="1">
        <text>5-oxo-L-proline + ATP + 2 H2O = L-glutamate + ADP + phosphate + H(+)</text>
        <dbReference type="Rhea" id="RHEA:10348"/>
        <dbReference type="ChEBI" id="CHEBI:15377"/>
        <dbReference type="ChEBI" id="CHEBI:15378"/>
        <dbReference type="ChEBI" id="CHEBI:29985"/>
        <dbReference type="ChEBI" id="CHEBI:30616"/>
        <dbReference type="ChEBI" id="CHEBI:43474"/>
        <dbReference type="ChEBI" id="CHEBI:58402"/>
        <dbReference type="ChEBI" id="CHEBI:456216"/>
        <dbReference type="EC" id="3.5.2.9"/>
    </reaction>
</comment>
<comment type="function">
    <text evidence="1">Catalyzes the cleavage of 5-oxoproline to form L-glutamate coupled to the hydrolysis of ATP to ADP and inorganic phosphate.</text>
</comment>
<dbReference type="EMBL" id="QWKX01000023">
    <property type="protein sequence ID" value="RIH77707.1"/>
    <property type="molecule type" value="Genomic_DNA"/>
</dbReference>
<comment type="caution">
    <text evidence="2">The sequence shown here is derived from an EMBL/GenBank/DDBJ whole genome shotgun (WGS) entry which is preliminary data.</text>
</comment>
<sequence>MQIDLNADAGESFGNWKLGRDEELFPLLSSVNVACGFHAGDPLTMGRTLELAQKTGLAVGAHPGFPDRVGFGRREMAATPEEIYADVLYQVGALSAFLKVRGLPLHHIKAHGALYNRATKDPPTARAIAQAALDFDPQVPLVVLPNTPLEQEAQRLGLRTIAEAFPERGYSRDGRLAPRGTPGAWIHDPAEAARRAVQMVVEGRVAAVEGGWVEVRAQTLCIHGDNPSAVEIARAIREALRAEGVSIETYA</sequence>
<comment type="subunit">
    <text evidence="1">Forms a complex composed of PxpA, PxpB and PxpC.</text>
</comment>
<name>A0A399DZL3_9DEIN</name>
<dbReference type="Pfam" id="PF03746">
    <property type="entry name" value="LamB_YcsF"/>
    <property type="match status" value="1"/>
</dbReference>
<dbReference type="Proteomes" id="UP000266089">
    <property type="component" value="Unassembled WGS sequence"/>
</dbReference>
<dbReference type="InterPro" id="IPR011330">
    <property type="entry name" value="Glyco_hydro/deAcase_b/a-brl"/>
</dbReference>
<keyword evidence="1" id="KW-0067">ATP-binding</keyword>
<organism evidence="2 3">
    <name type="scientific">Meiothermus taiwanensis</name>
    <dbReference type="NCBI Taxonomy" id="172827"/>
    <lineage>
        <taxon>Bacteria</taxon>
        <taxon>Thermotogati</taxon>
        <taxon>Deinococcota</taxon>
        <taxon>Deinococci</taxon>
        <taxon>Thermales</taxon>
        <taxon>Thermaceae</taxon>
        <taxon>Meiothermus</taxon>
    </lineage>
</organism>
<comment type="similarity">
    <text evidence="1">Belongs to the LamB/PxpA family.</text>
</comment>
<dbReference type="PANTHER" id="PTHR30292:SF0">
    <property type="entry name" value="5-OXOPROLINASE SUBUNIT A"/>
    <property type="match status" value="1"/>
</dbReference>
<dbReference type="GO" id="GO:0017168">
    <property type="term" value="F:5-oxoprolinase (ATP-hydrolyzing) activity"/>
    <property type="evidence" value="ECO:0007669"/>
    <property type="project" value="UniProtKB-UniRule"/>
</dbReference>
<dbReference type="SUPFAM" id="SSF88713">
    <property type="entry name" value="Glycoside hydrolase/deacetylase"/>
    <property type="match status" value="1"/>
</dbReference>
<accession>A0A399DZL3</accession>
<dbReference type="InterPro" id="IPR005501">
    <property type="entry name" value="LamB/YcsF/PxpA-like"/>
</dbReference>
<dbReference type="EC" id="3.5.2.9" evidence="1"/>
<evidence type="ECO:0000256" key="1">
    <source>
        <dbReference type="HAMAP-Rule" id="MF_00691"/>
    </source>
</evidence>
<dbReference type="GO" id="GO:0005975">
    <property type="term" value="P:carbohydrate metabolic process"/>
    <property type="evidence" value="ECO:0007669"/>
    <property type="project" value="InterPro"/>
</dbReference>
<gene>
    <name evidence="1" type="primary">pxpA</name>
    <name evidence="2" type="ORF">Mcate_01210</name>
</gene>
<dbReference type="RefSeq" id="WP_119361605.1">
    <property type="nucleotide sequence ID" value="NZ_JBHSXZ010000011.1"/>
</dbReference>
<dbReference type="AlphaFoldDB" id="A0A399DZL3"/>
<dbReference type="GO" id="GO:0005524">
    <property type="term" value="F:ATP binding"/>
    <property type="evidence" value="ECO:0007669"/>
    <property type="project" value="UniProtKB-UniRule"/>
</dbReference>
<protein>
    <recommendedName>
        <fullName evidence="1">5-oxoprolinase subunit A</fullName>
        <shortName evidence="1">5-OPase subunit A</shortName>
        <ecNumber evidence="1">3.5.2.9</ecNumber>
    </recommendedName>
    <alternativeName>
        <fullName evidence="1">5-oxoprolinase (ATP-hydrolyzing) subunit A</fullName>
    </alternativeName>
</protein>
<evidence type="ECO:0000313" key="2">
    <source>
        <dbReference type="EMBL" id="RIH77707.1"/>
    </source>
</evidence>
<dbReference type="NCBIfam" id="NF003814">
    <property type="entry name" value="PRK05406.1-3"/>
    <property type="match status" value="1"/>
</dbReference>
<dbReference type="CDD" id="cd10787">
    <property type="entry name" value="LamB_YcsF_like"/>
    <property type="match status" value="1"/>
</dbReference>
<dbReference type="Gene3D" id="3.20.20.370">
    <property type="entry name" value="Glycoside hydrolase/deacetylase"/>
    <property type="match status" value="1"/>
</dbReference>
<keyword evidence="1" id="KW-0547">Nucleotide-binding</keyword>
<keyword evidence="1" id="KW-0378">Hydrolase</keyword>
<dbReference type="HAMAP" id="MF_00691">
    <property type="entry name" value="PxpA"/>
    <property type="match status" value="1"/>
</dbReference>
<dbReference type="OrthoDB" id="9773478at2"/>
<evidence type="ECO:0000313" key="3">
    <source>
        <dbReference type="Proteomes" id="UP000266089"/>
    </source>
</evidence>